<dbReference type="InterPro" id="IPR006439">
    <property type="entry name" value="HAD-SF_hydro_IA"/>
</dbReference>
<proteinExistence type="predicted"/>
<organism evidence="2 3">
    <name type="scientific">Effrenium voratum</name>
    <dbReference type="NCBI Taxonomy" id="2562239"/>
    <lineage>
        <taxon>Eukaryota</taxon>
        <taxon>Sar</taxon>
        <taxon>Alveolata</taxon>
        <taxon>Dinophyceae</taxon>
        <taxon>Suessiales</taxon>
        <taxon>Symbiodiniaceae</taxon>
        <taxon>Effrenium</taxon>
    </lineage>
</organism>
<evidence type="ECO:0000313" key="3">
    <source>
        <dbReference type="Proteomes" id="UP001178507"/>
    </source>
</evidence>
<dbReference type="SFLD" id="SFLDS00003">
    <property type="entry name" value="Haloacid_Dehalogenase"/>
    <property type="match status" value="1"/>
</dbReference>
<dbReference type="PANTHER" id="PTHR43434:SF1">
    <property type="entry name" value="PHOSPHOGLYCOLATE PHOSPHATASE"/>
    <property type="match status" value="1"/>
</dbReference>
<dbReference type="GO" id="GO:0008967">
    <property type="term" value="F:phosphoglycolate phosphatase activity"/>
    <property type="evidence" value="ECO:0007669"/>
    <property type="project" value="TreeGrafter"/>
</dbReference>
<keyword evidence="3" id="KW-1185">Reference proteome</keyword>
<dbReference type="Proteomes" id="UP001178507">
    <property type="component" value="Unassembled WGS sequence"/>
</dbReference>
<dbReference type="InterPro" id="IPR041492">
    <property type="entry name" value="HAD_2"/>
</dbReference>
<accession>A0AA36HVR6</accession>
<evidence type="ECO:0000256" key="1">
    <source>
        <dbReference type="SAM" id="MobiDB-lite"/>
    </source>
</evidence>
<feature type="region of interest" description="Disordered" evidence="1">
    <location>
        <begin position="62"/>
        <end position="84"/>
    </location>
</feature>
<reference evidence="2" key="1">
    <citation type="submission" date="2023-08" db="EMBL/GenBank/DDBJ databases">
        <authorList>
            <person name="Chen Y."/>
            <person name="Shah S."/>
            <person name="Dougan E. K."/>
            <person name="Thang M."/>
            <person name="Chan C."/>
        </authorList>
    </citation>
    <scope>NUCLEOTIDE SEQUENCE</scope>
</reference>
<dbReference type="InterPro" id="IPR050155">
    <property type="entry name" value="HAD-like_hydrolase_sf"/>
</dbReference>
<dbReference type="InterPro" id="IPR036412">
    <property type="entry name" value="HAD-like_sf"/>
</dbReference>
<name>A0AA36HVR6_9DINO</name>
<gene>
    <name evidence="2" type="ORF">EVOR1521_LOCUS5155</name>
</gene>
<dbReference type="InterPro" id="IPR023214">
    <property type="entry name" value="HAD_sf"/>
</dbReference>
<dbReference type="SUPFAM" id="SSF56784">
    <property type="entry name" value="HAD-like"/>
    <property type="match status" value="1"/>
</dbReference>
<comment type="caution">
    <text evidence="2">The sequence shown here is derived from an EMBL/GenBank/DDBJ whole genome shotgun (WGS) entry which is preliminary data.</text>
</comment>
<dbReference type="PANTHER" id="PTHR43434">
    <property type="entry name" value="PHOSPHOGLYCOLATE PHOSPHATASE"/>
    <property type="match status" value="1"/>
</dbReference>
<dbReference type="NCBIfam" id="TIGR01509">
    <property type="entry name" value="HAD-SF-IA-v3"/>
    <property type="match status" value="1"/>
</dbReference>
<dbReference type="Pfam" id="PF13419">
    <property type="entry name" value="HAD_2"/>
    <property type="match status" value="1"/>
</dbReference>
<dbReference type="Gene3D" id="3.40.50.1000">
    <property type="entry name" value="HAD superfamily/HAD-like"/>
    <property type="match status" value="1"/>
</dbReference>
<dbReference type="AlphaFoldDB" id="A0AA36HVR6"/>
<dbReference type="EMBL" id="CAUJNA010000354">
    <property type="protein sequence ID" value="CAJ1375981.1"/>
    <property type="molecule type" value="Genomic_DNA"/>
</dbReference>
<dbReference type="InterPro" id="IPR023198">
    <property type="entry name" value="PGP-like_dom2"/>
</dbReference>
<dbReference type="Gene3D" id="1.10.150.240">
    <property type="entry name" value="Putative phosphatase, domain 2"/>
    <property type="match status" value="1"/>
</dbReference>
<evidence type="ECO:0000313" key="2">
    <source>
        <dbReference type="EMBL" id="CAJ1375981.1"/>
    </source>
</evidence>
<sequence length="315" mass="34893">MPASIAALVVAGLSIGGLAFASVRAQSIFAAAARAELERSARERAARELAARRAEVRALRGNAAAMTPTTPATTTPFESSPSSFAESRVGRLRFRVLLLDHDDTTVRGTEEVHYPAHVESVKILRPELDPVSLEGWFAKNHDPGVSCYLKSLFTTEQMMEEEHRIWQRAMEGTVPRFYSGMVELLREFRARGGRIAVVSHSPADVIRRHYESHPWADFIRPDLVLGWDQDPSRRKPAPWPALHALEQFGATPAEALVVDDLSPGVKMAKAAGLEVAAAGWGHSVQPVQDYMRKECRHYFETVEDLADFLLVDDAE</sequence>
<dbReference type="GO" id="GO:0006281">
    <property type="term" value="P:DNA repair"/>
    <property type="evidence" value="ECO:0007669"/>
    <property type="project" value="TreeGrafter"/>
</dbReference>
<feature type="non-terminal residue" evidence="2">
    <location>
        <position position="1"/>
    </location>
</feature>
<protein>
    <submittedName>
        <fullName evidence="2">Uncharacterized protein</fullName>
    </submittedName>
</protein>
<dbReference type="SFLD" id="SFLDG01129">
    <property type="entry name" value="C1.5:_HAD__Beta-PGM__Phosphata"/>
    <property type="match status" value="1"/>
</dbReference>